<proteinExistence type="predicted"/>
<evidence type="ECO:0000313" key="1">
    <source>
        <dbReference type="EMBL" id="KAF2627537.1"/>
    </source>
</evidence>
<comment type="caution">
    <text evidence="1">The sequence shown here is derived from an EMBL/GenBank/DDBJ whole genome shotgun (WGS) entry which is preliminary data.</text>
</comment>
<keyword evidence="2" id="KW-1185">Reference proteome</keyword>
<organism evidence="1 2">
    <name type="scientific">Macroventuria anomochaeta</name>
    <dbReference type="NCBI Taxonomy" id="301207"/>
    <lineage>
        <taxon>Eukaryota</taxon>
        <taxon>Fungi</taxon>
        <taxon>Dikarya</taxon>
        <taxon>Ascomycota</taxon>
        <taxon>Pezizomycotina</taxon>
        <taxon>Dothideomycetes</taxon>
        <taxon>Pleosporomycetidae</taxon>
        <taxon>Pleosporales</taxon>
        <taxon>Pleosporineae</taxon>
        <taxon>Didymellaceae</taxon>
        <taxon>Macroventuria</taxon>
    </lineage>
</organism>
<dbReference type="Proteomes" id="UP000799754">
    <property type="component" value="Unassembled WGS sequence"/>
</dbReference>
<protein>
    <submittedName>
        <fullName evidence="1">Uncharacterized protein</fullName>
    </submittedName>
</protein>
<name>A0ACB6S1Z3_9PLEO</name>
<evidence type="ECO:0000313" key="2">
    <source>
        <dbReference type="Proteomes" id="UP000799754"/>
    </source>
</evidence>
<sequence length="207" mass="22483">MGPEALLVIDKGAYHSDPPELVPYTGRGESQRHIVNADGFTGSGVFAEFRECHGNPFVNPRLDDPVISSLIQFIFIIRDMRRYYYYNQADDVPSSVHLATLTQALHVATIRARLAMRGPVPQPRGGEAQGMQQLQVTIEPLLRTKRVVLVPASRVASNRTITNGDTANVVTTNGVTANGFTTNGAMTIGARANSEASSHATDDRSYS</sequence>
<dbReference type="EMBL" id="MU006716">
    <property type="protein sequence ID" value="KAF2627537.1"/>
    <property type="molecule type" value="Genomic_DNA"/>
</dbReference>
<gene>
    <name evidence="1" type="ORF">BU25DRAFT_458434</name>
</gene>
<reference evidence="1" key="1">
    <citation type="journal article" date="2020" name="Stud. Mycol.">
        <title>101 Dothideomycetes genomes: a test case for predicting lifestyles and emergence of pathogens.</title>
        <authorList>
            <person name="Haridas S."/>
            <person name="Albert R."/>
            <person name="Binder M."/>
            <person name="Bloem J."/>
            <person name="Labutti K."/>
            <person name="Salamov A."/>
            <person name="Andreopoulos B."/>
            <person name="Baker S."/>
            <person name="Barry K."/>
            <person name="Bills G."/>
            <person name="Bluhm B."/>
            <person name="Cannon C."/>
            <person name="Castanera R."/>
            <person name="Culley D."/>
            <person name="Daum C."/>
            <person name="Ezra D."/>
            <person name="Gonzalez J."/>
            <person name="Henrissat B."/>
            <person name="Kuo A."/>
            <person name="Liang C."/>
            <person name="Lipzen A."/>
            <person name="Lutzoni F."/>
            <person name="Magnuson J."/>
            <person name="Mondo S."/>
            <person name="Nolan M."/>
            <person name="Ohm R."/>
            <person name="Pangilinan J."/>
            <person name="Park H.-J."/>
            <person name="Ramirez L."/>
            <person name="Alfaro M."/>
            <person name="Sun H."/>
            <person name="Tritt A."/>
            <person name="Yoshinaga Y."/>
            <person name="Zwiers L.-H."/>
            <person name="Turgeon B."/>
            <person name="Goodwin S."/>
            <person name="Spatafora J."/>
            <person name="Crous P."/>
            <person name="Grigoriev I."/>
        </authorList>
    </citation>
    <scope>NUCLEOTIDE SEQUENCE</scope>
    <source>
        <strain evidence="1">CBS 525.71</strain>
    </source>
</reference>
<accession>A0ACB6S1Z3</accession>